<evidence type="ECO:0000313" key="3">
    <source>
        <dbReference type="Proteomes" id="UP001139179"/>
    </source>
</evidence>
<feature type="domain" description="Ferric siderophore reductase C-terminal" evidence="1">
    <location>
        <begin position="228"/>
        <end position="247"/>
    </location>
</feature>
<accession>A0A9X2DNN0</accession>
<name>A0A9X2DNN0_9BACI</name>
<dbReference type="EMBL" id="JAMBOL010000003">
    <property type="protein sequence ID" value="MCM3713806.1"/>
    <property type="molecule type" value="Genomic_DNA"/>
</dbReference>
<gene>
    <name evidence="2" type="ORF">M3202_06890</name>
</gene>
<evidence type="ECO:0000313" key="2">
    <source>
        <dbReference type="EMBL" id="MCM3713806.1"/>
    </source>
</evidence>
<evidence type="ECO:0000259" key="1">
    <source>
        <dbReference type="Pfam" id="PF11575"/>
    </source>
</evidence>
<dbReference type="InterPro" id="IPR024726">
    <property type="entry name" value="FhuF_C"/>
</dbReference>
<comment type="caution">
    <text evidence="2">The sequence shown here is derived from an EMBL/GenBank/DDBJ whole genome shotgun (WGS) entry which is preliminary data.</text>
</comment>
<proteinExistence type="predicted"/>
<dbReference type="AlphaFoldDB" id="A0A9X2DNN0"/>
<keyword evidence="3" id="KW-1185">Reference proteome</keyword>
<dbReference type="GO" id="GO:0051537">
    <property type="term" value="F:2 iron, 2 sulfur cluster binding"/>
    <property type="evidence" value="ECO:0007669"/>
    <property type="project" value="InterPro"/>
</dbReference>
<dbReference type="Proteomes" id="UP001139179">
    <property type="component" value="Unassembled WGS sequence"/>
</dbReference>
<reference evidence="2" key="1">
    <citation type="submission" date="2022-05" db="EMBL/GenBank/DDBJ databases">
        <title>Comparative Genomics of Spacecraft Associated Microbes.</title>
        <authorList>
            <person name="Tran M.T."/>
            <person name="Wright A."/>
            <person name="Seuylemezian A."/>
            <person name="Eisen J."/>
            <person name="Coil D."/>
        </authorList>
    </citation>
    <scope>NUCLEOTIDE SEQUENCE</scope>
    <source>
        <strain evidence="2">214.1.1</strain>
    </source>
</reference>
<dbReference type="RefSeq" id="WP_251222599.1">
    <property type="nucleotide sequence ID" value="NZ_JAMBOL010000003.1"/>
</dbReference>
<organism evidence="2 3">
    <name type="scientific">Halalkalibacter oceani</name>
    <dbReference type="NCBI Taxonomy" id="1653776"/>
    <lineage>
        <taxon>Bacteria</taxon>
        <taxon>Bacillati</taxon>
        <taxon>Bacillota</taxon>
        <taxon>Bacilli</taxon>
        <taxon>Bacillales</taxon>
        <taxon>Bacillaceae</taxon>
        <taxon>Halalkalibacter</taxon>
    </lineage>
</organism>
<protein>
    <submittedName>
        <fullName evidence="2">(2Fe-2S)-binding protein</fullName>
    </submittedName>
</protein>
<dbReference type="Pfam" id="PF11575">
    <property type="entry name" value="FhuF_C"/>
    <property type="match status" value="1"/>
</dbReference>
<sequence>MDYNQMVAELEARFFLYTKDQPVVHQEFVVEQLLLQEEAKAFLHKYGKQIKALTPHPPATYFCSKLGIAAAGIVTMLARQHLLLPMTPASLSAQFYWDDTYQVDGMVFKINSLNWQEGPRTDEWRRTEIEQLIHNLLTPVVTTFSQAVDIRPRELWGQLAAGLEYGKTVGLSLAGDDEEAERIERDFQWLMKDADPALFASRKNALDFPHRLVESLSEPGVMKRMKPTCCLYYQTEQAKRKCVTCPRLTAADKAKIKEEIAIG</sequence>